<dbReference type="Proteomes" id="UP000059188">
    <property type="component" value="Unassembled WGS sequence"/>
</dbReference>
<name>A0A0B7FXH8_THACB</name>
<accession>A0A0B7FXH8</accession>
<dbReference type="OrthoDB" id="3222645at2759"/>
<evidence type="ECO:0000313" key="3">
    <source>
        <dbReference type="Proteomes" id="UP000059188"/>
    </source>
</evidence>
<evidence type="ECO:0000313" key="2">
    <source>
        <dbReference type="EMBL" id="CEL62430.1"/>
    </source>
</evidence>
<protein>
    <submittedName>
        <fullName evidence="2">Uncharacterized protein</fullName>
    </submittedName>
</protein>
<dbReference type="EMBL" id="LN679106">
    <property type="protein sequence ID" value="CEL62430.1"/>
    <property type="molecule type" value="Genomic_DNA"/>
</dbReference>
<dbReference type="STRING" id="1108050.A0A0B7FXH8"/>
<feature type="coiled-coil region" evidence="1">
    <location>
        <begin position="172"/>
        <end position="223"/>
    </location>
</feature>
<evidence type="ECO:0000256" key="1">
    <source>
        <dbReference type="SAM" id="Coils"/>
    </source>
</evidence>
<organism evidence="2 3">
    <name type="scientific">Thanatephorus cucumeris (strain AG1-IB / isolate 7/3/14)</name>
    <name type="common">Lettuce bottom rot fungus</name>
    <name type="synonym">Rhizoctonia solani</name>
    <dbReference type="NCBI Taxonomy" id="1108050"/>
    <lineage>
        <taxon>Eukaryota</taxon>
        <taxon>Fungi</taxon>
        <taxon>Dikarya</taxon>
        <taxon>Basidiomycota</taxon>
        <taxon>Agaricomycotina</taxon>
        <taxon>Agaricomycetes</taxon>
        <taxon>Cantharellales</taxon>
        <taxon>Ceratobasidiaceae</taxon>
        <taxon>Rhizoctonia</taxon>
        <taxon>Rhizoctonia solani AG-1</taxon>
    </lineage>
</organism>
<gene>
    <name evidence="2" type="ORF">RSOLAG1IB_04786</name>
</gene>
<keyword evidence="1" id="KW-0175">Coiled coil</keyword>
<sequence length="508" mass="57645">MNDAEVLTQIADYFLNPEKVDMRVNGVIYIHQAGDTLRSRSLSRIFKVLSKVFLGPVGLSRLTFLVACDNIWEADPAIVDEFYNPSSPFSDAIARGARVEIFDPEKKGFQTALKIYTKKQPISLPIQQSTRMTRPEFVSHMENLLGYFEMEAAQCRLMAQETNLRDSSDFQLKQLKSELESKTFQLDQCRERDDRHAALGDQIAALNQKLLEVHQEYSSLRSQLQLQENFEQGEIVQEFKDLNRRIDDIGRSLSAHLADKYVSAVFNKDLGEVTALEAHNLSGLKSLLGYNDYKPSLVSLDEEVGMDIESFLDFSTRTLLCKSLHVRLFQPFHPFIPIDQSKALCDAYSNIQEQELQATSGKWRSNTFKSIYRPSTANEVEDRIKEIALNILITRLNPLFTHVFGEIDGSLEALHFDKIQELVGAAWKWNAKLKGEVIMLGDFRTTTYDTNFNPAYMEEFEPGTTKNQAQYVLGTLGLGLISQRAVGGQLLEETVVCKALVATEHLYL</sequence>
<reference evidence="2 3" key="1">
    <citation type="submission" date="2014-11" db="EMBL/GenBank/DDBJ databases">
        <authorList>
            <person name="Wibberg Daniel"/>
        </authorList>
    </citation>
    <scope>NUCLEOTIDE SEQUENCE [LARGE SCALE GENOMIC DNA]</scope>
    <source>
        <strain evidence="2">Rhizoctonia solani AG1-IB 7/3/14</strain>
    </source>
</reference>
<proteinExistence type="predicted"/>
<dbReference type="AlphaFoldDB" id="A0A0B7FXH8"/>
<keyword evidence="3" id="KW-1185">Reference proteome</keyword>